<keyword evidence="3" id="KW-1185">Reference proteome</keyword>
<evidence type="ECO:0000313" key="2">
    <source>
        <dbReference type="EMBL" id="TMS32864.1"/>
    </source>
</evidence>
<feature type="region of interest" description="Disordered" evidence="1">
    <location>
        <begin position="66"/>
        <end position="87"/>
    </location>
</feature>
<dbReference type="AlphaFoldDB" id="A0A4U8UJ36"/>
<sequence>MYLSKSAKQVHLNFANYTSTYLSLEHFSEQNEILKPSTLFVCCMAATVKPSRADGWRSEAAIPSAGFGVVNPKSDNEEGKADLYSEG</sequence>
<protein>
    <submittedName>
        <fullName evidence="2">Uncharacterized protein</fullName>
    </submittedName>
</protein>
<dbReference type="EMBL" id="AZBU02000001">
    <property type="protein sequence ID" value="TMS32864.1"/>
    <property type="molecule type" value="Genomic_DNA"/>
</dbReference>
<comment type="caution">
    <text evidence="2">The sequence shown here is derived from an EMBL/GenBank/DDBJ whole genome shotgun (WGS) entry which is preliminary data.</text>
</comment>
<feature type="compositionally biased region" description="Basic and acidic residues" evidence="1">
    <location>
        <begin position="74"/>
        <end position="87"/>
    </location>
</feature>
<organism evidence="2 3">
    <name type="scientific">Steinernema carpocapsae</name>
    <name type="common">Entomopathogenic nematode</name>
    <dbReference type="NCBI Taxonomy" id="34508"/>
    <lineage>
        <taxon>Eukaryota</taxon>
        <taxon>Metazoa</taxon>
        <taxon>Ecdysozoa</taxon>
        <taxon>Nematoda</taxon>
        <taxon>Chromadorea</taxon>
        <taxon>Rhabditida</taxon>
        <taxon>Tylenchina</taxon>
        <taxon>Panagrolaimomorpha</taxon>
        <taxon>Strongyloidoidea</taxon>
        <taxon>Steinernematidae</taxon>
        <taxon>Steinernema</taxon>
    </lineage>
</organism>
<proteinExistence type="predicted"/>
<accession>A0A4U8UJ36</accession>
<evidence type="ECO:0000313" key="3">
    <source>
        <dbReference type="Proteomes" id="UP000298663"/>
    </source>
</evidence>
<gene>
    <name evidence="2" type="ORF">L596_000659</name>
</gene>
<name>A0A4U8UJ36_STECR</name>
<evidence type="ECO:0000256" key="1">
    <source>
        <dbReference type="SAM" id="MobiDB-lite"/>
    </source>
</evidence>
<reference evidence="2 3" key="1">
    <citation type="journal article" date="2015" name="Genome Biol.">
        <title>Comparative genomics of Steinernema reveals deeply conserved gene regulatory networks.</title>
        <authorList>
            <person name="Dillman A.R."/>
            <person name="Macchietto M."/>
            <person name="Porter C.F."/>
            <person name="Rogers A."/>
            <person name="Williams B."/>
            <person name="Antoshechkin I."/>
            <person name="Lee M.M."/>
            <person name="Goodwin Z."/>
            <person name="Lu X."/>
            <person name="Lewis E.E."/>
            <person name="Goodrich-Blair H."/>
            <person name="Stock S.P."/>
            <person name="Adams B.J."/>
            <person name="Sternberg P.W."/>
            <person name="Mortazavi A."/>
        </authorList>
    </citation>
    <scope>NUCLEOTIDE SEQUENCE [LARGE SCALE GENOMIC DNA]</scope>
    <source>
        <strain evidence="2 3">ALL</strain>
    </source>
</reference>
<reference evidence="2 3" key="2">
    <citation type="journal article" date="2019" name="G3 (Bethesda)">
        <title>Hybrid Assembly of the Genome of the Entomopathogenic Nematode Steinernema carpocapsae Identifies the X-Chromosome.</title>
        <authorList>
            <person name="Serra L."/>
            <person name="Macchietto M."/>
            <person name="Macias-Munoz A."/>
            <person name="McGill C.J."/>
            <person name="Rodriguez I.M."/>
            <person name="Rodriguez B."/>
            <person name="Murad R."/>
            <person name="Mortazavi A."/>
        </authorList>
    </citation>
    <scope>NUCLEOTIDE SEQUENCE [LARGE SCALE GENOMIC DNA]</scope>
    <source>
        <strain evidence="2 3">ALL</strain>
    </source>
</reference>
<dbReference type="Proteomes" id="UP000298663">
    <property type="component" value="Unassembled WGS sequence"/>
</dbReference>